<evidence type="ECO:0000256" key="6">
    <source>
        <dbReference type="ARBA" id="ARBA00022989"/>
    </source>
</evidence>
<dbReference type="InterPro" id="IPR006153">
    <property type="entry name" value="Cation/H_exchanger_TM"/>
</dbReference>
<dbReference type="AlphaFoldDB" id="A0A7I7S7G7"/>
<keyword evidence="4" id="KW-1003">Cell membrane</keyword>
<dbReference type="PANTHER" id="PTHR32507">
    <property type="entry name" value="NA(+)/H(+) ANTIPORTER 1"/>
    <property type="match status" value="1"/>
</dbReference>
<evidence type="ECO:0000256" key="3">
    <source>
        <dbReference type="ARBA" id="ARBA00022449"/>
    </source>
</evidence>
<evidence type="ECO:0000256" key="2">
    <source>
        <dbReference type="ARBA" id="ARBA00022448"/>
    </source>
</evidence>
<keyword evidence="5 9" id="KW-0812">Transmembrane</keyword>
<dbReference type="InterPro" id="IPR038770">
    <property type="entry name" value="Na+/solute_symporter_sf"/>
</dbReference>
<evidence type="ECO:0000256" key="9">
    <source>
        <dbReference type="SAM" id="Phobius"/>
    </source>
</evidence>
<sequence>MATETAFVLTLLVLCYAVVSGVVKRWYVAPALIFVLVGMALGPFGFDLIEGGPDTSTFTVLAQLALTLILFNQAAELDLSAVLRRREVTFRLLAVGIPLAIALGVITAVLVLPVMPLWEAVCLAAIVAPTEVALIHALLADRRIPERIRQALSTESGFYDGFALAALLAALALASERTAPQAEHWGWFLIRTELVSAGVGVAVGVAGGWVIGQSRRRDWMGDTWAQLATVAIALVCFQVGEHLHGSGFVAAFAGGLAFAFASRRVGHHPDMHVSDAAAQLLELLVFALFGGYAVIVGWREASWHVVLFAVVALLLVRVAAVSVALLRSDVPMRDRLFIGWFGPRGISTLVLGLLVVERGDLVQQSLIVQVVVVTVTLSLVLHSLSAWPGIRWLFTTDSPATRENV</sequence>
<dbReference type="GO" id="GO:0015297">
    <property type="term" value="F:antiporter activity"/>
    <property type="evidence" value="ECO:0007669"/>
    <property type="project" value="UniProtKB-KW"/>
</dbReference>
<keyword evidence="3" id="KW-0050">Antiport</keyword>
<protein>
    <submittedName>
        <fullName evidence="11">Sodium:proton antiporter</fullName>
    </submittedName>
</protein>
<dbReference type="Gene3D" id="1.20.1530.20">
    <property type="match status" value="1"/>
</dbReference>
<keyword evidence="6 9" id="KW-1133">Transmembrane helix</keyword>
<feature type="transmembrane region" description="Helical" evidence="9">
    <location>
        <begin position="362"/>
        <end position="381"/>
    </location>
</feature>
<name>A0A7I7S7G7_9MYCO</name>
<evidence type="ECO:0000256" key="8">
    <source>
        <dbReference type="ARBA" id="ARBA00023136"/>
    </source>
</evidence>
<feature type="transmembrane region" description="Helical" evidence="9">
    <location>
        <begin position="194"/>
        <end position="212"/>
    </location>
</feature>
<feature type="transmembrane region" description="Helical" evidence="9">
    <location>
        <begin position="152"/>
        <end position="174"/>
    </location>
</feature>
<feature type="transmembrane region" description="Helical" evidence="9">
    <location>
        <begin position="92"/>
        <end position="112"/>
    </location>
</feature>
<feature type="transmembrane region" description="Helical" evidence="9">
    <location>
        <begin position="277"/>
        <end position="295"/>
    </location>
</feature>
<gene>
    <name evidence="11" type="ORF">MARA_54230</name>
</gene>
<feature type="transmembrane region" description="Helical" evidence="9">
    <location>
        <begin position="30"/>
        <end position="49"/>
    </location>
</feature>
<dbReference type="GO" id="GO:1902600">
    <property type="term" value="P:proton transmembrane transport"/>
    <property type="evidence" value="ECO:0007669"/>
    <property type="project" value="InterPro"/>
</dbReference>
<dbReference type="GO" id="GO:0005886">
    <property type="term" value="C:plasma membrane"/>
    <property type="evidence" value="ECO:0007669"/>
    <property type="project" value="UniProtKB-SubCell"/>
</dbReference>
<feature type="transmembrane region" description="Helical" evidence="9">
    <location>
        <begin position="301"/>
        <end position="325"/>
    </location>
</feature>
<evidence type="ECO:0000256" key="1">
    <source>
        <dbReference type="ARBA" id="ARBA00004651"/>
    </source>
</evidence>
<feature type="transmembrane region" description="Helical" evidence="9">
    <location>
        <begin position="118"/>
        <end position="140"/>
    </location>
</feature>
<keyword evidence="12" id="KW-1185">Reference proteome</keyword>
<dbReference type="PANTHER" id="PTHR32507:SF8">
    <property type="entry name" value="CNH1P"/>
    <property type="match status" value="1"/>
</dbReference>
<feature type="transmembrane region" description="Helical" evidence="9">
    <location>
        <begin position="337"/>
        <end position="356"/>
    </location>
</feature>
<evidence type="ECO:0000313" key="12">
    <source>
        <dbReference type="Proteomes" id="UP000467428"/>
    </source>
</evidence>
<feature type="domain" description="Cation/H+ exchanger transmembrane" evidence="10">
    <location>
        <begin position="14"/>
        <end position="385"/>
    </location>
</feature>
<organism evidence="11 12">
    <name type="scientific">Mycolicibacterium arabiense</name>
    <dbReference type="NCBI Taxonomy" id="1286181"/>
    <lineage>
        <taxon>Bacteria</taxon>
        <taxon>Bacillati</taxon>
        <taxon>Actinomycetota</taxon>
        <taxon>Actinomycetes</taxon>
        <taxon>Mycobacteriales</taxon>
        <taxon>Mycobacteriaceae</taxon>
        <taxon>Mycolicibacterium</taxon>
    </lineage>
</organism>
<keyword evidence="7" id="KW-0406">Ion transport</keyword>
<dbReference type="RefSeq" id="WP_163923407.1">
    <property type="nucleotide sequence ID" value="NZ_AP022593.1"/>
</dbReference>
<keyword evidence="2" id="KW-0813">Transport</keyword>
<dbReference type="Proteomes" id="UP000467428">
    <property type="component" value="Chromosome"/>
</dbReference>
<evidence type="ECO:0000259" key="10">
    <source>
        <dbReference type="Pfam" id="PF00999"/>
    </source>
</evidence>
<keyword evidence="8 9" id="KW-0472">Membrane</keyword>
<evidence type="ECO:0000256" key="5">
    <source>
        <dbReference type="ARBA" id="ARBA00022692"/>
    </source>
</evidence>
<evidence type="ECO:0000256" key="4">
    <source>
        <dbReference type="ARBA" id="ARBA00022475"/>
    </source>
</evidence>
<evidence type="ECO:0000313" key="11">
    <source>
        <dbReference type="EMBL" id="BBY51955.1"/>
    </source>
</evidence>
<feature type="transmembrane region" description="Helical" evidence="9">
    <location>
        <begin position="246"/>
        <end position="265"/>
    </location>
</feature>
<reference evidence="11 12" key="1">
    <citation type="journal article" date="2019" name="Emerg. Microbes Infect.">
        <title>Comprehensive subspecies identification of 175 nontuberculous mycobacteria species based on 7547 genomic profiles.</title>
        <authorList>
            <person name="Matsumoto Y."/>
            <person name="Kinjo T."/>
            <person name="Motooka D."/>
            <person name="Nabeya D."/>
            <person name="Jung N."/>
            <person name="Uechi K."/>
            <person name="Horii T."/>
            <person name="Iida T."/>
            <person name="Fujita J."/>
            <person name="Nakamura S."/>
        </authorList>
    </citation>
    <scope>NUCLEOTIDE SEQUENCE [LARGE SCALE GENOMIC DNA]</scope>
    <source>
        <strain evidence="11 12">JCM 18538</strain>
    </source>
</reference>
<dbReference type="EMBL" id="AP022593">
    <property type="protein sequence ID" value="BBY51955.1"/>
    <property type="molecule type" value="Genomic_DNA"/>
</dbReference>
<feature type="transmembrane region" description="Helical" evidence="9">
    <location>
        <begin position="6"/>
        <end position="23"/>
    </location>
</feature>
<accession>A0A7I7S7G7</accession>
<comment type="subcellular location">
    <subcellularLocation>
        <location evidence="1">Cell membrane</location>
        <topology evidence="1">Multi-pass membrane protein</topology>
    </subcellularLocation>
</comment>
<proteinExistence type="predicted"/>
<dbReference type="KEGG" id="marz:MARA_54230"/>
<geneLocation type="plasmid" evidence="12">
    <name>pjcm18538 dna</name>
</geneLocation>
<dbReference type="Pfam" id="PF00999">
    <property type="entry name" value="Na_H_Exchanger"/>
    <property type="match status" value="1"/>
</dbReference>
<evidence type="ECO:0000256" key="7">
    <source>
        <dbReference type="ARBA" id="ARBA00023065"/>
    </source>
</evidence>